<dbReference type="EC" id="2.1.1.100" evidence="5"/>
<keyword evidence="5" id="KW-0949">S-adenosyl-L-methionine</keyword>
<feature type="signal peptide" evidence="6">
    <location>
        <begin position="1"/>
        <end position="21"/>
    </location>
</feature>
<keyword evidence="5" id="KW-0256">Endoplasmic reticulum</keyword>
<evidence type="ECO:0000256" key="2">
    <source>
        <dbReference type="ARBA" id="ARBA00022692"/>
    </source>
</evidence>
<gene>
    <name evidence="7" type="ORF">C8Q69DRAFT_319027</name>
</gene>
<accession>A0A443HQX4</accession>
<dbReference type="PANTHER" id="PTHR12714">
    <property type="entry name" value="PROTEIN-S ISOPRENYLCYSTEINE O-METHYLTRANSFERASE"/>
    <property type="match status" value="1"/>
</dbReference>
<evidence type="ECO:0000313" key="7">
    <source>
        <dbReference type="EMBL" id="RWQ94184.1"/>
    </source>
</evidence>
<keyword evidence="2 5" id="KW-0812">Transmembrane</keyword>
<dbReference type="InterPro" id="IPR007269">
    <property type="entry name" value="ICMT_MeTrfase"/>
</dbReference>
<dbReference type="GeneID" id="39596617"/>
<keyword evidence="6" id="KW-0732">Signal</keyword>
<proteinExistence type="inferred from homology"/>
<evidence type="ECO:0000256" key="6">
    <source>
        <dbReference type="SAM" id="SignalP"/>
    </source>
</evidence>
<protein>
    <recommendedName>
        <fullName evidence="5">Protein-S-isoprenylcysteine O-methyltransferase</fullName>
        <ecNumber evidence="5">2.1.1.100</ecNumber>
    </recommendedName>
</protein>
<comment type="caution">
    <text evidence="7">The sequence shown here is derived from an EMBL/GenBank/DDBJ whole genome shotgun (WGS) entry which is preliminary data.</text>
</comment>
<dbReference type="VEuPathDB" id="FungiDB:C8Q69DRAFT_319027"/>
<keyword evidence="5 7" id="KW-0489">Methyltransferase</keyword>
<dbReference type="STRING" id="264951.A0A443HQX4"/>
<sequence>MPSLSSLAFALALAGAGYLNAICVTPPNPPPSQSRAYKGDRIHFLTGRVTRSVGYISLVLYLFHALLAVSWPSAAHDDDAASLQRICPHASNLHSDFYTWNSFTTTTLALTYLGAAIRLSAYGGLGKNFTFQLAPPDRLVTSGIYHFIQHPSYTGQFLISIAMNLLVLRWDSSPACFIPESFLAALTGWGWVVLIAPMAFASSALATRVKDEEGMLKEKFGQEWVRWHERTARFIPYVI</sequence>
<dbReference type="RefSeq" id="XP_028483829.1">
    <property type="nucleotide sequence ID" value="XM_028627340.1"/>
</dbReference>
<comment type="caution">
    <text evidence="5">Lacks conserved residue(s) required for the propagation of feature annotation.</text>
</comment>
<keyword evidence="4 5" id="KW-0472">Membrane</keyword>
<feature type="transmembrane region" description="Helical" evidence="5">
    <location>
        <begin position="153"/>
        <end position="170"/>
    </location>
</feature>
<keyword evidence="7" id="KW-0808">Transferase</keyword>
<comment type="similarity">
    <text evidence="5">Belongs to the class VI-like SAM-binding methyltransferase superfamily. Isoprenylcysteine carboxyl methyltransferase family.</text>
</comment>
<dbReference type="GO" id="GO:0032259">
    <property type="term" value="P:methylation"/>
    <property type="evidence" value="ECO:0007669"/>
    <property type="project" value="UniProtKB-KW"/>
</dbReference>
<keyword evidence="8" id="KW-1185">Reference proteome</keyword>
<feature type="transmembrane region" description="Helical" evidence="5">
    <location>
        <begin position="53"/>
        <end position="75"/>
    </location>
</feature>
<dbReference type="AlphaFoldDB" id="A0A443HQX4"/>
<dbReference type="Proteomes" id="UP000283841">
    <property type="component" value="Unassembled WGS sequence"/>
</dbReference>
<name>A0A443HQX4_BYSSP</name>
<dbReference type="EMBL" id="RCNU01000008">
    <property type="protein sequence ID" value="RWQ94184.1"/>
    <property type="molecule type" value="Genomic_DNA"/>
</dbReference>
<organism evidence="7 8">
    <name type="scientific">Byssochlamys spectabilis</name>
    <name type="common">Paecilomyces variotii</name>
    <dbReference type="NCBI Taxonomy" id="264951"/>
    <lineage>
        <taxon>Eukaryota</taxon>
        <taxon>Fungi</taxon>
        <taxon>Dikarya</taxon>
        <taxon>Ascomycota</taxon>
        <taxon>Pezizomycotina</taxon>
        <taxon>Eurotiomycetes</taxon>
        <taxon>Eurotiomycetidae</taxon>
        <taxon>Eurotiales</taxon>
        <taxon>Thermoascaceae</taxon>
        <taxon>Paecilomyces</taxon>
    </lineage>
</organism>
<evidence type="ECO:0000256" key="3">
    <source>
        <dbReference type="ARBA" id="ARBA00022989"/>
    </source>
</evidence>
<dbReference type="Pfam" id="PF04140">
    <property type="entry name" value="ICMT"/>
    <property type="match status" value="1"/>
</dbReference>
<evidence type="ECO:0000256" key="4">
    <source>
        <dbReference type="ARBA" id="ARBA00023136"/>
    </source>
</evidence>
<feature type="chain" id="PRO_5019243366" description="Protein-S-isoprenylcysteine O-methyltransferase" evidence="6">
    <location>
        <begin position="22"/>
        <end position="239"/>
    </location>
</feature>
<dbReference type="GO" id="GO:0005789">
    <property type="term" value="C:endoplasmic reticulum membrane"/>
    <property type="evidence" value="ECO:0007669"/>
    <property type="project" value="UniProtKB-SubCell"/>
</dbReference>
<dbReference type="Gene3D" id="1.20.120.1630">
    <property type="match status" value="1"/>
</dbReference>
<dbReference type="PANTHER" id="PTHR12714:SF9">
    <property type="entry name" value="PROTEIN-S-ISOPRENYLCYSTEINE O-METHYLTRANSFERASE"/>
    <property type="match status" value="1"/>
</dbReference>
<reference evidence="7 8" key="1">
    <citation type="journal article" date="2018" name="Front. Microbiol.">
        <title>Genomic and genetic insights into a cosmopolitan fungus, Paecilomyces variotii (Eurotiales).</title>
        <authorList>
            <person name="Urquhart A.S."/>
            <person name="Mondo S.J."/>
            <person name="Makela M.R."/>
            <person name="Hane J.K."/>
            <person name="Wiebenga A."/>
            <person name="He G."/>
            <person name="Mihaltcheva S."/>
            <person name="Pangilinan J."/>
            <person name="Lipzen A."/>
            <person name="Barry K."/>
            <person name="de Vries R.P."/>
            <person name="Grigoriev I.V."/>
            <person name="Idnurm A."/>
        </authorList>
    </citation>
    <scope>NUCLEOTIDE SEQUENCE [LARGE SCALE GENOMIC DNA]</scope>
    <source>
        <strain evidence="7 8">CBS 101075</strain>
    </source>
</reference>
<keyword evidence="3 5" id="KW-1133">Transmembrane helix</keyword>
<comment type="catalytic activity">
    <reaction evidence="5">
        <text>[protein]-C-terminal S-[(2E,6E)-farnesyl]-L-cysteine + S-adenosyl-L-methionine = [protein]-C-terminal S-[(2E,6E)-farnesyl]-L-cysteine methyl ester + S-adenosyl-L-homocysteine</text>
        <dbReference type="Rhea" id="RHEA:21672"/>
        <dbReference type="Rhea" id="RHEA-COMP:12125"/>
        <dbReference type="Rhea" id="RHEA-COMP:12126"/>
        <dbReference type="ChEBI" id="CHEBI:57856"/>
        <dbReference type="ChEBI" id="CHEBI:59789"/>
        <dbReference type="ChEBI" id="CHEBI:90510"/>
        <dbReference type="ChEBI" id="CHEBI:90511"/>
        <dbReference type="EC" id="2.1.1.100"/>
    </reaction>
</comment>
<evidence type="ECO:0000256" key="5">
    <source>
        <dbReference type="RuleBase" id="RU362022"/>
    </source>
</evidence>
<evidence type="ECO:0000256" key="1">
    <source>
        <dbReference type="ARBA" id="ARBA00004141"/>
    </source>
</evidence>
<evidence type="ECO:0000313" key="8">
    <source>
        <dbReference type="Proteomes" id="UP000283841"/>
    </source>
</evidence>
<feature type="transmembrane region" description="Helical" evidence="5">
    <location>
        <begin position="182"/>
        <end position="207"/>
    </location>
</feature>
<dbReference type="GO" id="GO:0004671">
    <property type="term" value="F:protein C-terminal S-isoprenylcysteine carboxyl O-methyltransferase activity"/>
    <property type="evidence" value="ECO:0007669"/>
    <property type="project" value="UniProtKB-EC"/>
</dbReference>
<comment type="subcellular location">
    <subcellularLocation>
        <location evidence="5">Endoplasmic reticulum membrane</location>
        <topology evidence="5">Multi-pass membrane protein</topology>
    </subcellularLocation>
    <subcellularLocation>
        <location evidence="1">Membrane</location>
        <topology evidence="1">Multi-pass membrane protein</topology>
    </subcellularLocation>
</comment>